<evidence type="ECO:0000313" key="2">
    <source>
        <dbReference type="Proteomes" id="UP000606786"/>
    </source>
</evidence>
<dbReference type="AlphaFoldDB" id="A0A811UJY3"/>
<evidence type="ECO:0000313" key="1">
    <source>
        <dbReference type="EMBL" id="CAD6998648.1"/>
    </source>
</evidence>
<protein>
    <submittedName>
        <fullName evidence="1">(Mediterranean fruit fly) hypothetical protein</fullName>
    </submittedName>
</protein>
<accession>A0A811UJY3</accession>
<name>A0A811UJY3_CERCA</name>
<proteinExistence type="predicted"/>
<keyword evidence="2" id="KW-1185">Reference proteome</keyword>
<sequence length="60" mass="6631">KQSHIIQSSSDMVIEKEYEKLARTDDTLLDAHDGLSSKTKTRTITEAVLWLCGVLKPGAT</sequence>
<reference evidence="1" key="1">
    <citation type="submission" date="2020-11" db="EMBL/GenBank/DDBJ databases">
        <authorList>
            <person name="Whitehead M."/>
        </authorList>
    </citation>
    <scope>NUCLEOTIDE SEQUENCE</scope>
    <source>
        <strain evidence="1">EGII</strain>
    </source>
</reference>
<feature type="non-terminal residue" evidence="1">
    <location>
        <position position="1"/>
    </location>
</feature>
<organism evidence="1 2">
    <name type="scientific">Ceratitis capitata</name>
    <name type="common">Mediterranean fruit fly</name>
    <name type="synonym">Tephritis capitata</name>
    <dbReference type="NCBI Taxonomy" id="7213"/>
    <lineage>
        <taxon>Eukaryota</taxon>
        <taxon>Metazoa</taxon>
        <taxon>Ecdysozoa</taxon>
        <taxon>Arthropoda</taxon>
        <taxon>Hexapoda</taxon>
        <taxon>Insecta</taxon>
        <taxon>Pterygota</taxon>
        <taxon>Neoptera</taxon>
        <taxon>Endopterygota</taxon>
        <taxon>Diptera</taxon>
        <taxon>Brachycera</taxon>
        <taxon>Muscomorpha</taxon>
        <taxon>Tephritoidea</taxon>
        <taxon>Tephritidae</taxon>
        <taxon>Ceratitis</taxon>
        <taxon>Ceratitis</taxon>
    </lineage>
</organism>
<comment type="caution">
    <text evidence="1">The sequence shown here is derived from an EMBL/GenBank/DDBJ whole genome shotgun (WGS) entry which is preliminary data.</text>
</comment>
<dbReference type="Proteomes" id="UP000606786">
    <property type="component" value="Unassembled WGS sequence"/>
</dbReference>
<gene>
    <name evidence="1" type="ORF">CCAP1982_LOCUS7216</name>
</gene>
<dbReference type="EMBL" id="CAJHJT010000012">
    <property type="protein sequence ID" value="CAD6998648.1"/>
    <property type="molecule type" value="Genomic_DNA"/>
</dbReference>